<keyword evidence="3" id="KW-0285">Flavoprotein</keyword>
<dbReference type="Gene3D" id="3.50.50.60">
    <property type="entry name" value="FAD/NAD(P)-binding domain"/>
    <property type="match status" value="2"/>
</dbReference>
<dbReference type="PANTHER" id="PTHR43429:SF1">
    <property type="entry name" value="NAD(P)H SULFUR OXIDOREDUCTASE (COA-DEPENDENT)"/>
    <property type="match status" value="1"/>
</dbReference>
<evidence type="ECO:0000313" key="8">
    <source>
        <dbReference type="EMBL" id="TDT71382.1"/>
    </source>
</evidence>
<keyword evidence="6" id="KW-0676">Redox-active center</keyword>
<protein>
    <submittedName>
        <fullName evidence="8">NADPH-dependent 2,4-dienoyl-CoA reductase/sulfur reductase-like enzyme</fullName>
    </submittedName>
</protein>
<evidence type="ECO:0000259" key="7">
    <source>
        <dbReference type="PROSITE" id="PS50206"/>
    </source>
</evidence>
<keyword evidence="5" id="KW-0560">Oxidoreductase</keyword>
<dbReference type="AlphaFoldDB" id="A0AA46I686"/>
<name>A0AA46I686_9FUSO</name>
<dbReference type="InterPro" id="IPR001763">
    <property type="entry name" value="Rhodanese-like_dom"/>
</dbReference>
<dbReference type="PRINTS" id="PR00411">
    <property type="entry name" value="PNDRDTASEI"/>
</dbReference>
<dbReference type="Proteomes" id="UP000294678">
    <property type="component" value="Unassembled WGS sequence"/>
</dbReference>
<dbReference type="Pfam" id="PF02852">
    <property type="entry name" value="Pyr_redox_dim"/>
    <property type="match status" value="1"/>
</dbReference>
<dbReference type="InterPro" id="IPR036873">
    <property type="entry name" value="Rhodanese-like_dom_sf"/>
</dbReference>
<accession>A0AA46I686</accession>
<dbReference type="Gene3D" id="3.40.250.10">
    <property type="entry name" value="Rhodanese-like domain"/>
    <property type="match status" value="1"/>
</dbReference>
<dbReference type="InterPro" id="IPR023753">
    <property type="entry name" value="FAD/NAD-binding_dom"/>
</dbReference>
<dbReference type="InterPro" id="IPR004099">
    <property type="entry name" value="Pyr_nucl-diS_OxRdtase_dimer"/>
</dbReference>
<comment type="caution">
    <text evidence="8">The sequence shown here is derived from an EMBL/GenBank/DDBJ whole genome shotgun (WGS) entry which is preliminary data.</text>
</comment>
<dbReference type="InterPro" id="IPR050260">
    <property type="entry name" value="FAD-bd_OxRdtase"/>
</dbReference>
<dbReference type="SMART" id="SM00450">
    <property type="entry name" value="RHOD"/>
    <property type="match status" value="1"/>
</dbReference>
<gene>
    <name evidence="8" type="ORF">EV215_0755</name>
</gene>
<evidence type="ECO:0000313" key="9">
    <source>
        <dbReference type="Proteomes" id="UP000294678"/>
    </source>
</evidence>
<dbReference type="Pfam" id="PF07992">
    <property type="entry name" value="Pyr_redox_2"/>
    <property type="match status" value="1"/>
</dbReference>
<dbReference type="PROSITE" id="PS50206">
    <property type="entry name" value="RHODANESE_3"/>
    <property type="match status" value="1"/>
</dbReference>
<proteinExistence type="inferred from homology"/>
<dbReference type="GO" id="GO:0016491">
    <property type="term" value="F:oxidoreductase activity"/>
    <property type="evidence" value="ECO:0007669"/>
    <property type="project" value="UniProtKB-KW"/>
</dbReference>
<evidence type="ECO:0000256" key="6">
    <source>
        <dbReference type="ARBA" id="ARBA00023284"/>
    </source>
</evidence>
<organism evidence="8 9">
    <name type="scientific">Hypnocyclicus thermotrophus</name>
    <dbReference type="NCBI Taxonomy" id="1627895"/>
    <lineage>
        <taxon>Bacteria</taxon>
        <taxon>Fusobacteriati</taxon>
        <taxon>Fusobacteriota</taxon>
        <taxon>Fusobacteriia</taxon>
        <taxon>Fusobacteriales</taxon>
        <taxon>Fusobacteriaceae</taxon>
        <taxon>Hypnocyclicus</taxon>
    </lineage>
</organism>
<dbReference type="PANTHER" id="PTHR43429">
    <property type="entry name" value="PYRIDINE NUCLEOTIDE-DISULFIDE OXIDOREDUCTASE DOMAIN-CONTAINING"/>
    <property type="match status" value="1"/>
</dbReference>
<reference evidence="8 9" key="1">
    <citation type="submission" date="2019-03" db="EMBL/GenBank/DDBJ databases">
        <title>Genomic Encyclopedia of Type Strains, Phase IV (KMG-IV): sequencing the most valuable type-strain genomes for metagenomic binning, comparative biology and taxonomic classification.</title>
        <authorList>
            <person name="Goeker M."/>
        </authorList>
    </citation>
    <scope>NUCLEOTIDE SEQUENCE [LARGE SCALE GENOMIC DNA]</scope>
    <source>
        <strain evidence="8 9">DSM 100055</strain>
    </source>
</reference>
<keyword evidence="9" id="KW-1185">Reference proteome</keyword>
<sequence length="548" mass="62382">MRIIIIGSVAAGTSVAAKARRNNIENEIVIYEKDKDISYSSCGLPYYIGENYISRENITPRDKKWFKKRFNIDIFVEHEVIEIDYNNKEVTVKNLNTNKIIIDKFDKLVFSTGSKTKILNIKGIEKVKQFYLKNVNDADKIKKYIEDNNVKKALIIGSGFIGLELLDNLAKKNIKTTIIEIKNHLMPYLDKDVSIYIEKYLDSKNINYILNDSIKEFLSDKKAITKNNKNLEFDMVIFATGIIPNVELAKRIGIELGKHNGILVNDYTETNLKNVYAVGDCCEHKFRLTGDYIYRPLGSTANKMGRIAGENITGIKREFKGILGTGIFKIFDLAIGYTGITEREARKLGYDIEIIHNIKEDKSKYLKESKEIIIKAIADKKTQKLLGVQIIGEAGVDKRLDVFATLITYRVSVGDFFNLDLAYAPPFATTKDPVLYTGMILDNAINRGRKIITPNVLIENRDKYKVIDVRSKKDFDKGHIEGAYHTPLADLESKLNEFNKDDNIVVHCNKGVTGNAAQNLLINHGFKNVYNLSGGYKNYKIQKEYLYK</sequence>
<dbReference type="InterPro" id="IPR036188">
    <property type="entry name" value="FAD/NAD-bd_sf"/>
</dbReference>
<comment type="cofactor">
    <cofactor evidence="1">
        <name>FAD</name>
        <dbReference type="ChEBI" id="CHEBI:57692"/>
    </cofactor>
</comment>
<evidence type="ECO:0000256" key="2">
    <source>
        <dbReference type="ARBA" id="ARBA00009130"/>
    </source>
</evidence>
<dbReference type="InterPro" id="IPR016156">
    <property type="entry name" value="FAD/NAD-linked_Rdtase_dimer_sf"/>
</dbReference>
<keyword evidence="4" id="KW-0274">FAD</keyword>
<dbReference type="PRINTS" id="PR00368">
    <property type="entry name" value="FADPNR"/>
</dbReference>
<dbReference type="SUPFAM" id="SSF55424">
    <property type="entry name" value="FAD/NAD-linked reductases, dimerisation (C-terminal) domain"/>
    <property type="match status" value="1"/>
</dbReference>
<dbReference type="EMBL" id="SOBG01000003">
    <property type="protein sequence ID" value="TDT71382.1"/>
    <property type="molecule type" value="Genomic_DNA"/>
</dbReference>
<evidence type="ECO:0000256" key="3">
    <source>
        <dbReference type="ARBA" id="ARBA00022630"/>
    </source>
</evidence>
<evidence type="ECO:0000256" key="4">
    <source>
        <dbReference type="ARBA" id="ARBA00022827"/>
    </source>
</evidence>
<evidence type="ECO:0000256" key="1">
    <source>
        <dbReference type="ARBA" id="ARBA00001974"/>
    </source>
</evidence>
<dbReference type="Pfam" id="PF00581">
    <property type="entry name" value="Rhodanese"/>
    <property type="match status" value="1"/>
</dbReference>
<dbReference type="RefSeq" id="WP_134112650.1">
    <property type="nucleotide sequence ID" value="NZ_SOBG01000003.1"/>
</dbReference>
<dbReference type="SUPFAM" id="SSF51905">
    <property type="entry name" value="FAD/NAD(P)-binding domain"/>
    <property type="match status" value="2"/>
</dbReference>
<dbReference type="SUPFAM" id="SSF52821">
    <property type="entry name" value="Rhodanese/Cell cycle control phosphatase"/>
    <property type="match status" value="1"/>
</dbReference>
<comment type="similarity">
    <text evidence="2">Belongs to the class-III pyridine nucleotide-disulfide oxidoreductase family.</text>
</comment>
<evidence type="ECO:0000256" key="5">
    <source>
        <dbReference type="ARBA" id="ARBA00023002"/>
    </source>
</evidence>
<feature type="domain" description="Rhodanese" evidence="7">
    <location>
        <begin position="460"/>
        <end position="548"/>
    </location>
</feature>